<reference evidence="3" key="1">
    <citation type="submission" date="2023-08" db="EMBL/GenBank/DDBJ databases">
        <title>Black Yeasts Isolated from many extreme environments.</title>
        <authorList>
            <person name="Coleine C."/>
            <person name="Stajich J.E."/>
            <person name="Selbmann L."/>
        </authorList>
    </citation>
    <scope>NUCLEOTIDE SEQUENCE</scope>
    <source>
        <strain evidence="3">CCFEE 5810</strain>
    </source>
</reference>
<organism evidence="3 4">
    <name type="scientific">Elasticomyces elasticus</name>
    <dbReference type="NCBI Taxonomy" id="574655"/>
    <lineage>
        <taxon>Eukaryota</taxon>
        <taxon>Fungi</taxon>
        <taxon>Dikarya</taxon>
        <taxon>Ascomycota</taxon>
        <taxon>Pezizomycotina</taxon>
        <taxon>Dothideomycetes</taxon>
        <taxon>Dothideomycetidae</taxon>
        <taxon>Mycosphaerellales</taxon>
        <taxon>Teratosphaeriaceae</taxon>
        <taxon>Elasticomyces</taxon>
    </lineage>
</organism>
<dbReference type="AlphaFoldDB" id="A0AAN7VSY0"/>
<name>A0AAN7VSY0_9PEZI</name>
<dbReference type="EMBL" id="JAVRQU010000007">
    <property type="protein sequence ID" value="KAK5700521.1"/>
    <property type="molecule type" value="Genomic_DNA"/>
</dbReference>
<comment type="caution">
    <text evidence="3">The sequence shown here is derived from an EMBL/GenBank/DDBJ whole genome shotgun (WGS) entry which is preliminary data.</text>
</comment>
<accession>A0AAN7VSY0</accession>
<feature type="signal peptide" evidence="1">
    <location>
        <begin position="1"/>
        <end position="26"/>
    </location>
</feature>
<dbReference type="InterPro" id="IPR029476">
    <property type="entry name" value="DNase_NucA_NucB"/>
</dbReference>
<keyword evidence="1" id="KW-0732">Signal</keyword>
<protein>
    <recommendedName>
        <fullName evidence="2">Deoxyribonuclease NucA/NucB domain-containing protein</fullName>
    </recommendedName>
</protein>
<gene>
    <name evidence="3" type="ORF">LTR97_005038</name>
</gene>
<dbReference type="Pfam" id="PF14040">
    <property type="entry name" value="DNase_NucA_NucB"/>
    <property type="match status" value="1"/>
</dbReference>
<proteinExistence type="predicted"/>
<feature type="domain" description="Deoxyribonuclease NucA/NucB" evidence="2">
    <location>
        <begin position="58"/>
        <end position="140"/>
    </location>
</feature>
<evidence type="ECO:0000313" key="4">
    <source>
        <dbReference type="Proteomes" id="UP001310594"/>
    </source>
</evidence>
<dbReference type="Proteomes" id="UP001310594">
    <property type="component" value="Unassembled WGS sequence"/>
</dbReference>
<evidence type="ECO:0000313" key="3">
    <source>
        <dbReference type="EMBL" id="KAK5700521.1"/>
    </source>
</evidence>
<evidence type="ECO:0000259" key="2">
    <source>
        <dbReference type="Pfam" id="PF14040"/>
    </source>
</evidence>
<evidence type="ECO:0000256" key="1">
    <source>
        <dbReference type="SAM" id="SignalP"/>
    </source>
</evidence>
<feature type="chain" id="PRO_5042944818" description="Deoxyribonuclease NucA/NucB domain-containing protein" evidence="1">
    <location>
        <begin position="27"/>
        <end position="259"/>
    </location>
</feature>
<sequence>MPSLLRSTTCLAGLAVMLLNTAPTTASPPDVTFLCNRMPEVSSFPQTLNWDDYGGTGDNKGSVAKARRKAAGCQSGNKCNKGRSGAGSRGAGYRSCDEYPFASTSDSITPTGHQVSRCVPVSQNSAQGNALMQTYGRFKSQGYTSHSLKINFGNPGSSGVKYCLNQACRNDGYEVQDKTIKRRDEDPNFRFYTTLSGIVLGSLDEDELHSNYTRMVDSFETLPLDLDSWFELLEGVEVRMVNDVIVGEISVESLLGQDA</sequence>